<dbReference type="EMBL" id="CP000699">
    <property type="protein sequence ID" value="ABQ67109.1"/>
    <property type="molecule type" value="Genomic_DNA"/>
</dbReference>
<proteinExistence type="predicted"/>
<evidence type="ECO:0000256" key="1">
    <source>
        <dbReference type="ARBA" id="ARBA00023239"/>
    </source>
</evidence>
<feature type="domain" description="Fumarylacetoacetase-like C-terminal" evidence="3">
    <location>
        <begin position="115"/>
        <end position="275"/>
    </location>
</feature>
<dbReference type="InterPro" id="IPR050772">
    <property type="entry name" value="Hydratase-Decarb/MhpD_sf"/>
</dbReference>
<gene>
    <name evidence="4" type="ordered locus">Swit_0742</name>
</gene>
<organism evidence="4 5">
    <name type="scientific">Rhizorhabdus wittichii (strain DSM 6014 / CCUG 31198 / JCM 15750 / NBRC 105917 / EY 4224 / RW1)</name>
    <name type="common">Sphingomonas wittichii</name>
    <dbReference type="NCBI Taxonomy" id="392499"/>
    <lineage>
        <taxon>Bacteria</taxon>
        <taxon>Pseudomonadati</taxon>
        <taxon>Pseudomonadota</taxon>
        <taxon>Alphaproteobacteria</taxon>
        <taxon>Sphingomonadales</taxon>
        <taxon>Sphingomonadaceae</taxon>
        <taxon>Rhizorhabdus</taxon>
    </lineage>
</organism>
<dbReference type="PANTHER" id="PTHR30143">
    <property type="entry name" value="ACID HYDRATASE"/>
    <property type="match status" value="1"/>
</dbReference>
<reference evidence="4 5" key="1">
    <citation type="journal article" date="2010" name="J. Bacteriol.">
        <title>Genome sequence of the dioxin-mineralizing bacterium Sphingomonas wittichii RW1.</title>
        <authorList>
            <person name="Miller T.R."/>
            <person name="Delcher A.L."/>
            <person name="Salzberg S.L."/>
            <person name="Saunders E."/>
            <person name="Detter J.C."/>
            <person name="Halden R.U."/>
        </authorList>
    </citation>
    <scope>NUCLEOTIDE SEQUENCE [LARGE SCALE GENOMIC DNA]</scope>
    <source>
        <strain evidence="5">DSM 6014 / CCUG 31198 / JCM 15750 / NBRC 105917 / EY 4224 / RW1</strain>
    </source>
</reference>
<dbReference type="Proteomes" id="UP000001989">
    <property type="component" value="Chromosome"/>
</dbReference>
<accession>A0A9J9H9E5</accession>
<dbReference type="SUPFAM" id="SSF56529">
    <property type="entry name" value="FAH"/>
    <property type="match status" value="1"/>
</dbReference>
<dbReference type="InterPro" id="IPR036663">
    <property type="entry name" value="Fumarylacetoacetase_C_sf"/>
</dbReference>
<dbReference type="Pfam" id="PF01557">
    <property type="entry name" value="FAA_hydrolase"/>
    <property type="match status" value="1"/>
</dbReference>
<dbReference type="Gene3D" id="3.90.850.10">
    <property type="entry name" value="Fumarylacetoacetase-like, C-terminal domain"/>
    <property type="match status" value="1"/>
</dbReference>
<dbReference type="GO" id="GO:0008684">
    <property type="term" value="F:2-oxopent-4-enoate hydratase activity"/>
    <property type="evidence" value="ECO:0007669"/>
    <property type="project" value="TreeGrafter"/>
</dbReference>
<dbReference type="PANTHER" id="PTHR30143:SF0">
    <property type="entry name" value="2-KETO-4-PENTENOATE HYDRATASE"/>
    <property type="match status" value="1"/>
</dbReference>
<evidence type="ECO:0000313" key="4">
    <source>
        <dbReference type="EMBL" id="ABQ67109.1"/>
    </source>
</evidence>
<dbReference type="KEGG" id="swi:Swit_0742"/>
<evidence type="ECO:0000313" key="5">
    <source>
        <dbReference type="Proteomes" id="UP000001989"/>
    </source>
</evidence>
<sequence length="281" mass="28512">MTEGSGFTSNPERQQARSMSVETQAAKFVEARSAAIGFPDYPGPLPADLDQAYAVQSAEIGQWADRIAGWKVGRIAPPLVETFGEDRFVGPIFAATVLSAGAANDFAAIENGFSAFEAELVIVASADAPAGKTDWTADEAADLAGAMHIAVEVAGGPFAAANDLGPLTTIASFGGNNGLILGAGIADWRALSFDAIRCTTTIDGAVAGEAAASAIPGTPIAALAFALARTARMGRSIRKGDLISTGAITGVHVVRIGQRCTADFGAFGAIACTVVKAAPRG</sequence>
<evidence type="ECO:0000256" key="2">
    <source>
        <dbReference type="SAM" id="MobiDB-lite"/>
    </source>
</evidence>
<keyword evidence="1" id="KW-0456">Lyase</keyword>
<dbReference type="AlphaFoldDB" id="A0A9J9H9E5"/>
<name>A0A9J9H9E5_RHIWR</name>
<keyword evidence="5" id="KW-1185">Reference proteome</keyword>
<protein>
    <submittedName>
        <fullName evidence="4">2-keto-4-pentenoate hydratase-like protein</fullName>
    </submittedName>
</protein>
<feature type="region of interest" description="Disordered" evidence="2">
    <location>
        <begin position="1"/>
        <end position="21"/>
    </location>
</feature>
<dbReference type="GO" id="GO:0005737">
    <property type="term" value="C:cytoplasm"/>
    <property type="evidence" value="ECO:0007669"/>
    <property type="project" value="TreeGrafter"/>
</dbReference>
<evidence type="ECO:0000259" key="3">
    <source>
        <dbReference type="Pfam" id="PF01557"/>
    </source>
</evidence>
<dbReference type="InterPro" id="IPR011234">
    <property type="entry name" value="Fumarylacetoacetase-like_C"/>
</dbReference>